<dbReference type="GO" id="GO:0001786">
    <property type="term" value="F:phosphatidylserine binding"/>
    <property type="evidence" value="ECO:0007669"/>
    <property type="project" value="TreeGrafter"/>
</dbReference>
<dbReference type="SUPFAM" id="SSF47874">
    <property type="entry name" value="Annexin"/>
    <property type="match status" value="1"/>
</dbReference>
<dbReference type="GO" id="GO:0005509">
    <property type="term" value="F:calcium ion binding"/>
    <property type="evidence" value="ECO:0007669"/>
    <property type="project" value="InterPro"/>
</dbReference>
<dbReference type="PANTHER" id="PTHR10502">
    <property type="entry name" value="ANNEXIN"/>
    <property type="match status" value="1"/>
</dbReference>
<dbReference type="InterPro" id="IPR037104">
    <property type="entry name" value="Annexin_sf"/>
</dbReference>
<dbReference type="InterPro" id="IPR018502">
    <property type="entry name" value="Annexin_repeat"/>
</dbReference>
<evidence type="ECO:0000256" key="2">
    <source>
        <dbReference type="ARBA" id="ARBA00023216"/>
    </source>
</evidence>
<feature type="compositionally biased region" description="Low complexity" evidence="3">
    <location>
        <begin position="334"/>
        <end position="348"/>
    </location>
</feature>
<feature type="region of interest" description="Disordered" evidence="3">
    <location>
        <begin position="19"/>
        <end position="44"/>
    </location>
</feature>
<dbReference type="OrthoDB" id="37886at2759"/>
<reference evidence="4 5" key="1">
    <citation type="journal article" date="2013" name="PLoS Genet.">
        <title>The genome and development-dependent transcriptomes of Pyronema confluens: a window into fungal evolution.</title>
        <authorList>
            <person name="Traeger S."/>
            <person name="Altegoer F."/>
            <person name="Freitag M."/>
            <person name="Gabaldon T."/>
            <person name="Kempken F."/>
            <person name="Kumar A."/>
            <person name="Marcet-Houben M."/>
            <person name="Poggeler S."/>
            <person name="Stajich J.E."/>
            <person name="Nowrousian M."/>
        </authorList>
    </citation>
    <scope>NUCLEOTIDE SEQUENCE [LARGE SCALE GENOMIC DNA]</scope>
    <source>
        <strain evidence="5">CBS 100304</strain>
        <tissue evidence="4">Vegetative mycelium</tissue>
    </source>
</reference>
<dbReference type="STRING" id="1076935.U4L7C4"/>
<dbReference type="GO" id="GO:0005634">
    <property type="term" value="C:nucleus"/>
    <property type="evidence" value="ECO:0007669"/>
    <property type="project" value="TreeGrafter"/>
</dbReference>
<keyword evidence="2" id="KW-0041">Annexin</keyword>
<dbReference type="PANTHER" id="PTHR10502:SF107">
    <property type="entry name" value="ANNEXIN ANXC4 (AFU_ORTHOLOGUE AFUA_3G07020)"/>
    <property type="match status" value="1"/>
</dbReference>
<keyword evidence="5" id="KW-1185">Reference proteome</keyword>
<protein>
    <submittedName>
        <fullName evidence="4">Similar to Annexin A7 acc. no. P24639</fullName>
    </submittedName>
</protein>
<evidence type="ECO:0000256" key="3">
    <source>
        <dbReference type="SAM" id="MobiDB-lite"/>
    </source>
</evidence>
<keyword evidence="1" id="KW-0677">Repeat</keyword>
<dbReference type="Proteomes" id="UP000018144">
    <property type="component" value="Unassembled WGS sequence"/>
</dbReference>
<dbReference type="GO" id="GO:0012506">
    <property type="term" value="C:vesicle membrane"/>
    <property type="evidence" value="ECO:0007669"/>
    <property type="project" value="TreeGrafter"/>
</dbReference>
<name>U4L7C4_PYROM</name>
<dbReference type="AlphaFoldDB" id="U4L7C4"/>
<evidence type="ECO:0000256" key="1">
    <source>
        <dbReference type="ARBA" id="ARBA00022737"/>
    </source>
</evidence>
<dbReference type="SMART" id="SM00335">
    <property type="entry name" value="ANX"/>
    <property type="match status" value="2"/>
</dbReference>
<evidence type="ECO:0000313" key="4">
    <source>
        <dbReference type="EMBL" id="CCX13078.1"/>
    </source>
</evidence>
<dbReference type="eggNOG" id="KOG0819">
    <property type="taxonomic scope" value="Eukaryota"/>
</dbReference>
<dbReference type="EMBL" id="HF935778">
    <property type="protein sequence ID" value="CCX13078.1"/>
    <property type="molecule type" value="Genomic_DNA"/>
</dbReference>
<accession>U4L7C4</accession>
<dbReference type="GO" id="GO:0005544">
    <property type="term" value="F:calcium-dependent phospholipid binding"/>
    <property type="evidence" value="ECO:0007669"/>
    <property type="project" value="InterPro"/>
</dbReference>
<feature type="region of interest" description="Disordered" evidence="3">
    <location>
        <begin position="334"/>
        <end position="361"/>
    </location>
</feature>
<evidence type="ECO:0000313" key="5">
    <source>
        <dbReference type="Proteomes" id="UP000018144"/>
    </source>
</evidence>
<proteinExistence type="predicted"/>
<feature type="region of interest" description="Disordered" evidence="3">
    <location>
        <begin position="254"/>
        <end position="291"/>
    </location>
</feature>
<organism evidence="4 5">
    <name type="scientific">Pyronema omphalodes (strain CBS 100304)</name>
    <name type="common">Pyronema confluens</name>
    <dbReference type="NCBI Taxonomy" id="1076935"/>
    <lineage>
        <taxon>Eukaryota</taxon>
        <taxon>Fungi</taxon>
        <taxon>Dikarya</taxon>
        <taxon>Ascomycota</taxon>
        <taxon>Pezizomycotina</taxon>
        <taxon>Pezizomycetes</taxon>
        <taxon>Pezizales</taxon>
        <taxon>Pyronemataceae</taxon>
        <taxon>Pyronema</taxon>
    </lineage>
</organism>
<dbReference type="Pfam" id="PF00191">
    <property type="entry name" value="Annexin"/>
    <property type="match status" value="2"/>
</dbReference>
<gene>
    <name evidence="4" type="ORF">PCON_12671</name>
</gene>
<sequence>MAASSSDFQRYIDMWKNISRRSQDDNRDVAANQLPPKTPRSLDREILPPFEIPAKNPRRMQKRGSTGNALDGGFILQPNAVVDQRPLVEQIRSSFEYWTPTPPSRGDNDDFDFDLPTVQISNFSFPKEPTADIAEQVDHYEQEETSAPDSRPSSPGYAATFRSIALGNPFDAETATLRRATSFASTHYSPSELPYEAGEAGAEIESQPFTPDELWNFHQHQPASCRPIPPPSPPTTISSRHAKSHARCFSAANHHTSSRGYGHPLPSPLDHRDFIRPVAHPPSSARRYHHGHHAYGYNSDIAYEQQSQMGIGGGYRAPSPESYAASIHSIHSIPESPSLTADSGSSGSRRSRHSKSSSILSLSGDAISGKAAKMLGIKPQCADIENWSPTTHANTINGRYSHDIQDRYNFHRQRQDSYSQQQNGNGYVNGHNRSVSLPVFNGGAPMSPLSPPPYDPRLSHSPLNFPYDPTFDATRLWKALKKGRKTDTNLLSDILLAASHEPIKLTLIKQKYHHLYSEDLEKDIRSETSGHYRTLLSRLIAGPIEAEAHALNKNDSTYFMDEKLISETLFGKTEEELEGIKRHFEQIHGLSLKTVLNNLYLFCPVSAGLVYSAAGTAGAFGKACLDAIDIKRDTETIATLAMMDGEKMKERDKQMSKDVEDLYRTKEGRKILNLTLLLELVITRSDLYLGELARRFHEVHGKELQDLVTAKEKSRMVHGSYYPPSVAYAVLHALHGAINKPARDAKLLEDSMKGLGTRDARLIARIIRIHFDNDPRHMDYVREVYQQKYNRNLKDRIKDNTRGAYRDLLLKMIQGRGELMPGSMVWGGDLNFF</sequence>
<dbReference type="PROSITE" id="PS51897">
    <property type="entry name" value="ANNEXIN_2"/>
    <property type="match status" value="2"/>
</dbReference>
<dbReference type="GO" id="GO:0005886">
    <property type="term" value="C:plasma membrane"/>
    <property type="evidence" value="ECO:0007669"/>
    <property type="project" value="TreeGrafter"/>
</dbReference>
<dbReference type="Gene3D" id="1.10.220.10">
    <property type="entry name" value="Annexin"/>
    <property type="match status" value="2"/>
</dbReference>
<dbReference type="GO" id="GO:0005737">
    <property type="term" value="C:cytoplasm"/>
    <property type="evidence" value="ECO:0007669"/>
    <property type="project" value="TreeGrafter"/>
</dbReference>